<protein>
    <submittedName>
        <fullName evidence="1">Uncharacterized protein</fullName>
    </submittedName>
</protein>
<evidence type="ECO:0000313" key="2">
    <source>
        <dbReference type="Proteomes" id="UP001233172"/>
    </source>
</evidence>
<dbReference type="AlphaFoldDB" id="A0AAD8C082"/>
<sequence length="105" mass="12210">MQDHVELMQDHVELMQDHVELMQDHVELMQRLVPFLKPALCSGVLTPFYRVVVARSLSRPSGQQSVSMKDRIIISQSLNLLRHIPPSHLKLHDRFLFRIMQVVSS</sequence>
<dbReference type="Proteomes" id="UP001233172">
    <property type="component" value="Unassembled WGS sequence"/>
</dbReference>
<organism evidence="1 2">
    <name type="scientific">Biomphalaria pfeifferi</name>
    <name type="common">Bloodfluke planorb</name>
    <name type="synonym">Freshwater snail</name>
    <dbReference type="NCBI Taxonomy" id="112525"/>
    <lineage>
        <taxon>Eukaryota</taxon>
        <taxon>Metazoa</taxon>
        <taxon>Spiralia</taxon>
        <taxon>Lophotrochozoa</taxon>
        <taxon>Mollusca</taxon>
        <taxon>Gastropoda</taxon>
        <taxon>Heterobranchia</taxon>
        <taxon>Euthyneura</taxon>
        <taxon>Panpulmonata</taxon>
        <taxon>Hygrophila</taxon>
        <taxon>Lymnaeoidea</taxon>
        <taxon>Planorbidae</taxon>
        <taxon>Biomphalaria</taxon>
    </lineage>
</organism>
<keyword evidence="2" id="KW-1185">Reference proteome</keyword>
<reference evidence="1" key="2">
    <citation type="submission" date="2023-04" db="EMBL/GenBank/DDBJ databases">
        <authorList>
            <person name="Bu L."/>
            <person name="Lu L."/>
            <person name="Laidemitt M.R."/>
            <person name="Zhang S.M."/>
            <person name="Mutuku M."/>
            <person name="Mkoji G."/>
            <person name="Steinauer M."/>
            <person name="Loker E.S."/>
        </authorList>
    </citation>
    <scope>NUCLEOTIDE SEQUENCE</scope>
    <source>
        <strain evidence="1">KasaAsao</strain>
        <tissue evidence="1">Whole Snail</tissue>
    </source>
</reference>
<name>A0AAD8C082_BIOPF</name>
<evidence type="ECO:0000313" key="1">
    <source>
        <dbReference type="EMBL" id="KAK0064109.1"/>
    </source>
</evidence>
<proteinExistence type="predicted"/>
<dbReference type="EMBL" id="JASAOG010000018">
    <property type="protein sequence ID" value="KAK0064109.1"/>
    <property type="molecule type" value="Genomic_DNA"/>
</dbReference>
<comment type="caution">
    <text evidence="1">The sequence shown here is derived from an EMBL/GenBank/DDBJ whole genome shotgun (WGS) entry which is preliminary data.</text>
</comment>
<gene>
    <name evidence="1" type="ORF">Bpfe_006294</name>
</gene>
<accession>A0AAD8C082</accession>
<reference evidence="1" key="1">
    <citation type="journal article" date="2023" name="PLoS Negl. Trop. Dis.">
        <title>A genome sequence for Biomphalaria pfeifferi, the major vector snail for the human-infecting parasite Schistosoma mansoni.</title>
        <authorList>
            <person name="Bu L."/>
            <person name="Lu L."/>
            <person name="Laidemitt M.R."/>
            <person name="Zhang S.M."/>
            <person name="Mutuku M."/>
            <person name="Mkoji G."/>
            <person name="Steinauer M."/>
            <person name="Loker E.S."/>
        </authorList>
    </citation>
    <scope>NUCLEOTIDE SEQUENCE</scope>
    <source>
        <strain evidence="1">KasaAsao</strain>
    </source>
</reference>